<dbReference type="Gene3D" id="2.60.120.590">
    <property type="entry name" value="Alpha-ketoglutarate-dependent dioxygenase AlkB-like"/>
    <property type="match status" value="1"/>
</dbReference>
<name>A0ABU7H2I8_9SPHI</name>
<dbReference type="InterPro" id="IPR027450">
    <property type="entry name" value="AlkB-like"/>
</dbReference>
<gene>
    <name evidence="2" type="ORF">VRU49_08760</name>
</gene>
<reference evidence="2 3" key="1">
    <citation type="submission" date="2024-01" db="EMBL/GenBank/DDBJ databases">
        <title>Pedobacter sp. nov., isolated from oil-contaminated soil.</title>
        <authorList>
            <person name="Le N.T.T."/>
        </authorList>
    </citation>
    <scope>NUCLEOTIDE SEQUENCE [LARGE SCALE GENOMIC DNA]</scope>
    <source>
        <strain evidence="2 3">VNH31</strain>
    </source>
</reference>
<dbReference type="PANTHER" id="PTHR31573:SF1">
    <property type="entry name" value="DNA OXIDATIVE DEMETHYLASE ALKBH2"/>
    <property type="match status" value="1"/>
</dbReference>
<dbReference type="Pfam" id="PF13532">
    <property type="entry name" value="2OG-FeII_Oxy_2"/>
    <property type="match status" value="1"/>
</dbReference>
<keyword evidence="3" id="KW-1185">Reference proteome</keyword>
<feature type="domain" description="Fe2OG dioxygenase" evidence="1">
    <location>
        <begin position="1"/>
        <end position="82"/>
    </location>
</feature>
<dbReference type="EMBL" id="JAZDQU010000002">
    <property type="protein sequence ID" value="MEE1885504.1"/>
    <property type="molecule type" value="Genomic_DNA"/>
</dbReference>
<evidence type="ECO:0000313" key="2">
    <source>
        <dbReference type="EMBL" id="MEE1885504.1"/>
    </source>
</evidence>
<evidence type="ECO:0000259" key="1">
    <source>
        <dbReference type="PROSITE" id="PS51471"/>
    </source>
</evidence>
<keyword evidence="2" id="KW-0223">Dioxygenase</keyword>
<evidence type="ECO:0000313" key="3">
    <source>
        <dbReference type="Proteomes" id="UP001337681"/>
    </source>
</evidence>
<dbReference type="InterPro" id="IPR005123">
    <property type="entry name" value="Oxoglu/Fe-dep_dioxygenase_dom"/>
</dbReference>
<comment type="caution">
    <text evidence="2">The sequence shown here is derived from an EMBL/GenBank/DDBJ whole genome shotgun (WGS) entry which is preliminary data.</text>
</comment>
<dbReference type="Proteomes" id="UP001337681">
    <property type="component" value="Unassembled WGS sequence"/>
</dbReference>
<keyword evidence="2" id="KW-0560">Oxidoreductase</keyword>
<dbReference type="PROSITE" id="PS51471">
    <property type="entry name" value="FE2OG_OXY"/>
    <property type="match status" value="1"/>
</dbReference>
<dbReference type="PANTHER" id="PTHR31573">
    <property type="entry name" value="ALPHA-KETOGLUTARATE-DEPENDENT DIOXYGENASE ALKB HOMOLOG 2"/>
    <property type="match status" value="1"/>
</dbReference>
<proteinExistence type="predicted"/>
<dbReference type="RefSeq" id="WP_330146401.1">
    <property type="nucleotide sequence ID" value="NZ_JAZDQU010000002.1"/>
</dbReference>
<dbReference type="SUPFAM" id="SSF51197">
    <property type="entry name" value="Clavaminate synthase-like"/>
    <property type="match status" value="1"/>
</dbReference>
<accession>A0ABU7H2I8</accession>
<sequence>MAWHSDAEKELKKNGPIASLSFGAERKFAFKHKATGEKVDLLLAHGSLLVMKGSTQKHWLHRLPPSLRVFGLRVNLTFRVMEG</sequence>
<organism evidence="2 3">
    <name type="scientific">Pedobacter flavus</name>
    <dbReference type="NCBI Taxonomy" id="3113906"/>
    <lineage>
        <taxon>Bacteria</taxon>
        <taxon>Pseudomonadati</taxon>
        <taxon>Bacteroidota</taxon>
        <taxon>Sphingobacteriia</taxon>
        <taxon>Sphingobacteriales</taxon>
        <taxon>Sphingobacteriaceae</taxon>
        <taxon>Pedobacter</taxon>
    </lineage>
</organism>
<dbReference type="GO" id="GO:0051213">
    <property type="term" value="F:dioxygenase activity"/>
    <property type="evidence" value="ECO:0007669"/>
    <property type="project" value="UniProtKB-KW"/>
</dbReference>
<dbReference type="InterPro" id="IPR032852">
    <property type="entry name" value="ALKBH2"/>
</dbReference>
<protein>
    <submittedName>
        <fullName evidence="2">Alpha-ketoglutarate-dependent dioxygenase AlkB</fullName>
    </submittedName>
</protein>
<dbReference type="InterPro" id="IPR037151">
    <property type="entry name" value="AlkB-like_sf"/>
</dbReference>